<sequence length="201" mass="23273">QKLEYEITNNTTQYIIADSIHHKFDEYYLNINNTIKIATILDPRVKRSVYTSEEETNNAIFLLCNKMTHYSTNTTNGIPNLIELSSDNLIFNQSNAHAYLRNFANQFCLTTSIQPNINNELERYLAILINKNCDSLECVLCKQVFSIAELTISKVHNQLDSETAWALLCLKSWIVEKIDESINNADVEDINIDDEINYYYK</sequence>
<organism evidence="1 2">
    <name type="scientific">Cetraspora pellucida</name>
    <dbReference type="NCBI Taxonomy" id="1433469"/>
    <lineage>
        <taxon>Eukaryota</taxon>
        <taxon>Fungi</taxon>
        <taxon>Fungi incertae sedis</taxon>
        <taxon>Mucoromycota</taxon>
        <taxon>Glomeromycotina</taxon>
        <taxon>Glomeromycetes</taxon>
        <taxon>Diversisporales</taxon>
        <taxon>Gigasporaceae</taxon>
        <taxon>Cetraspora</taxon>
    </lineage>
</organism>
<name>A0ACA9KJA9_9GLOM</name>
<feature type="non-terminal residue" evidence="1">
    <location>
        <position position="1"/>
    </location>
</feature>
<proteinExistence type="predicted"/>
<accession>A0ACA9KJA9</accession>
<keyword evidence="2" id="KW-1185">Reference proteome</keyword>
<evidence type="ECO:0000313" key="1">
    <source>
        <dbReference type="EMBL" id="CAG8474806.1"/>
    </source>
</evidence>
<protein>
    <submittedName>
        <fullName evidence="1">16161_t:CDS:1</fullName>
    </submittedName>
</protein>
<reference evidence="1" key="1">
    <citation type="submission" date="2021-06" db="EMBL/GenBank/DDBJ databases">
        <authorList>
            <person name="Kallberg Y."/>
            <person name="Tangrot J."/>
            <person name="Rosling A."/>
        </authorList>
    </citation>
    <scope>NUCLEOTIDE SEQUENCE</scope>
    <source>
        <strain evidence="1">28 12/20/2015</strain>
    </source>
</reference>
<comment type="caution">
    <text evidence="1">The sequence shown here is derived from an EMBL/GenBank/DDBJ whole genome shotgun (WGS) entry which is preliminary data.</text>
</comment>
<gene>
    <name evidence="1" type="ORF">SPELUC_LOCUS1859</name>
</gene>
<dbReference type="EMBL" id="CAJVPW010001081">
    <property type="protein sequence ID" value="CAG8474806.1"/>
    <property type="molecule type" value="Genomic_DNA"/>
</dbReference>
<evidence type="ECO:0000313" key="2">
    <source>
        <dbReference type="Proteomes" id="UP000789366"/>
    </source>
</evidence>
<dbReference type="Proteomes" id="UP000789366">
    <property type="component" value="Unassembled WGS sequence"/>
</dbReference>